<sequence>MNTAATSLVARTTTHPPSTGALRRAARALGLALLAWSRRPERPAPSREELQHLHDERRRIEADLLRAQSVLMTIAPPR</sequence>
<evidence type="ECO:0000313" key="1">
    <source>
        <dbReference type="EMBL" id="GMA29170.1"/>
    </source>
</evidence>
<dbReference type="Proteomes" id="UP001157160">
    <property type="component" value="Unassembled WGS sequence"/>
</dbReference>
<dbReference type="RefSeq" id="WP_284233031.1">
    <property type="nucleotide sequence ID" value="NZ_BSUL01000001.1"/>
</dbReference>
<protein>
    <submittedName>
        <fullName evidence="1">Uncharacterized protein</fullName>
    </submittedName>
</protein>
<dbReference type="EMBL" id="BSUL01000001">
    <property type="protein sequence ID" value="GMA29170.1"/>
    <property type="molecule type" value="Genomic_DNA"/>
</dbReference>
<keyword evidence="2" id="KW-1185">Reference proteome</keyword>
<reference evidence="1 2" key="1">
    <citation type="journal article" date="2014" name="Int. J. Syst. Evol. Microbiol.">
        <title>Complete genome sequence of Corynebacterium casei LMG S-19264T (=DSM 44701T), isolated from a smear-ripened cheese.</title>
        <authorList>
            <consortium name="US DOE Joint Genome Institute (JGI-PGF)"/>
            <person name="Walter F."/>
            <person name="Albersmeier A."/>
            <person name="Kalinowski J."/>
            <person name="Ruckert C."/>
        </authorList>
    </citation>
    <scope>NUCLEOTIDE SEQUENCE [LARGE SCALE GENOMIC DNA]</scope>
    <source>
        <strain evidence="1 2">NBRC 112289</strain>
    </source>
</reference>
<comment type="caution">
    <text evidence="1">The sequence shown here is derived from an EMBL/GenBank/DDBJ whole genome shotgun (WGS) entry which is preliminary data.</text>
</comment>
<evidence type="ECO:0000313" key="2">
    <source>
        <dbReference type="Proteomes" id="UP001157160"/>
    </source>
</evidence>
<accession>A0AA37UGQ7</accession>
<gene>
    <name evidence="1" type="ORF">GCM10025874_24230</name>
</gene>
<organism evidence="1 2">
    <name type="scientific">Arenivirga flava</name>
    <dbReference type="NCBI Taxonomy" id="1930060"/>
    <lineage>
        <taxon>Bacteria</taxon>
        <taxon>Bacillati</taxon>
        <taxon>Actinomycetota</taxon>
        <taxon>Actinomycetes</taxon>
        <taxon>Micrococcales</taxon>
        <taxon>Microbacteriaceae</taxon>
        <taxon>Arenivirga</taxon>
    </lineage>
</organism>
<name>A0AA37UGQ7_9MICO</name>
<dbReference type="AlphaFoldDB" id="A0AA37UGQ7"/>
<proteinExistence type="predicted"/>